<keyword evidence="5" id="KW-1185">Reference proteome</keyword>
<reference evidence="6" key="1">
    <citation type="submission" date="2017-02" db="UniProtKB">
        <authorList>
            <consortium name="WormBaseParasite"/>
        </authorList>
    </citation>
    <scope>IDENTIFICATION</scope>
</reference>
<evidence type="ECO:0000313" key="4">
    <source>
        <dbReference type="Proteomes" id="UP000038040"/>
    </source>
</evidence>
<dbReference type="PANTHER" id="PTHR11461">
    <property type="entry name" value="SERINE PROTEASE INHIBITOR, SERPIN"/>
    <property type="match status" value="1"/>
</dbReference>
<evidence type="ECO:0000256" key="1">
    <source>
        <dbReference type="ARBA" id="ARBA00009500"/>
    </source>
</evidence>
<dbReference type="InterPro" id="IPR042185">
    <property type="entry name" value="Serpin_sf_2"/>
</dbReference>
<evidence type="ECO:0000313" key="3">
    <source>
        <dbReference type="EMBL" id="VDN52665.1"/>
    </source>
</evidence>
<evidence type="ECO:0000313" key="6">
    <source>
        <dbReference type="WBParaSite" id="DME_0000874701-mRNA-1"/>
    </source>
</evidence>
<dbReference type="Gene3D" id="2.30.39.10">
    <property type="entry name" value="Alpha-1-antitrypsin, domain 1"/>
    <property type="match status" value="1"/>
</dbReference>
<dbReference type="PANTHER" id="PTHR11461:SF211">
    <property type="entry name" value="GH10112P-RELATED"/>
    <property type="match status" value="1"/>
</dbReference>
<dbReference type="InterPro" id="IPR023796">
    <property type="entry name" value="Serpin_dom"/>
</dbReference>
<dbReference type="EMBL" id="UYYG01000071">
    <property type="protein sequence ID" value="VDN52665.1"/>
    <property type="molecule type" value="Genomic_DNA"/>
</dbReference>
<dbReference type="InterPro" id="IPR036186">
    <property type="entry name" value="Serpin_sf"/>
</dbReference>
<organism evidence="4 6">
    <name type="scientific">Dracunculus medinensis</name>
    <name type="common">Guinea worm</name>
    <dbReference type="NCBI Taxonomy" id="318479"/>
    <lineage>
        <taxon>Eukaryota</taxon>
        <taxon>Metazoa</taxon>
        <taxon>Ecdysozoa</taxon>
        <taxon>Nematoda</taxon>
        <taxon>Chromadorea</taxon>
        <taxon>Rhabditida</taxon>
        <taxon>Spirurina</taxon>
        <taxon>Dracunculoidea</taxon>
        <taxon>Dracunculidae</taxon>
        <taxon>Dracunculus</taxon>
    </lineage>
</organism>
<dbReference type="Proteomes" id="UP000038040">
    <property type="component" value="Unplaced"/>
</dbReference>
<dbReference type="GO" id="GO:0005615">
    <property type="term" value="C:extracellular space"/>
    <property type="evidence" value="ECO:0007669"/>
    <property type="project" value="InterPro"/>
</dbReference>
<dbReference type="WBParaSite" id="DME_0000874701-mRNA-1">
    <property type="protein sequence ID" value="DME_0000874701-mRNA-1"/>
    <property type="gene ID" value="DME_0000874701"/>
</dbReference>
<accession>A0A0N4ULR1</accession>
<feature type="domain" description="Serpin" evidence="2">
    <location>
        <begin position="165"/>
        <end position="294"/>
    </location>
</feature>
<sequence>MSEGGEPGLSDDKLTAGTGAVEIEQFGAKRCFNISIKRKLLLPSRDIPDIQASYSNFRIIVLHAYSFIYELPIKYFSSSIRSVASNQVDFSLKFDFNQLLKYILDFHDEIENASNAFFRSSNLIIYRQNRHIDQMDLLPKEFYFGDPVSHYFAKAWIIDNNTTNAKLNKVSMLSMWAFAKFRYAEGADLQMLEIPYEEDRLYMYIFLPRAKFGLHQLKNELDAETMMKLISKGKIVDLEIEIPRFKVHYILNLRKYLTKFNIGDELHLKFDLPNNTTKPIVISDIIETSFIEVQLLQLLITNTLLFTLI</sequence>
<gene>
    <name evidence="3" type="ORF">DME_LOCUS2638</name>
</gene>
<dbReference type="SUPFAM" id="SSF56574">
    <property type="entry name" value="Serpins"/>
    <property type="match status" value="1"/>
</dbReference>
<reference evidence="3 5" key="2">
    <citation type="submission" date="2018-11" db="EMBL/GenBank/DDBJ databases">
        <authorList>
            <consortium name="Pathogen Informatics"/>
        </authorList>
    </citation>
    <scope>NUCLEOTIDE SEQUENCE [LARGE SCALE GENOMIC DNA]</scope>
</reference>
<dbReference type="AlphaFoldDB" id="A0A0N4ULR1"/>
<comment type="similarity">
    <text evidence="1">Belongs to the serpin family.</text>
</comment>
<dbReference type="Pfam" id="PF00079">
    <property type="entry name" value="Serpin"/>
    <property type="match status" value="1"/>
</dbReference>
<proteinExistence type="inferred from homology"/>
<protein>
    <submittedName>
        <fullName evidence="6">SERPIN domain-containing protein</fullName>
    </submittedName>
</protein>
<dbReference type="GO" id="GO:0004867">
    <property type="term" value="F:serine-type endopeptidase inhibitor activity"/>
    <property type="evidence" value="ECO:0007669"/>
    <property type="project" value="InterPro"/>
</dbReference>
<evidence type="ECO:0000313" key="5">
    <source>
        <dbReference type="Proteomes" id="UP000274756"/>
    </source>
</evidence>
<dbReference type="OrthoDB" id="9518664at2759"/>
<dbReference type="STRING" id="318479.A0A0N4ULR1"/>
<evidence type="ECO:0000259" key="2">
    <source>
        <dbReference type="Pfam" id="PF00079"/>
    </source>
</evidence>
<dbReference type="Proteomes" id="UP000274756">
    <property type="component" value="Unassembled WGS sequence"/>
</dbReference>
<name>A0A0N4ULR1_DRAME</name>
<dbReference type="InterPro" id="IPR000215">
    <property type="entry name" value="Serpin_fam"/>
</dbReference>